<proteinExistence type="predicted"/>
<dbReference type="PANTHER" id="PTHR43364:SF4">
    <property type="entry name" value="NAD(P)-LINKED OXIDOREDUCTASE SUPERFAMILY PROTEIN"/>
    <property type="match status" value="1"/>
</dbReference>
<comment type="caution">
    <text evidence="3">The sequence shown here is derived from an EMBL/GenBank/DDBJ whole genome shotgun (WGS) entry which is preliminary data.</text>
</comment>
<evidence type="ECO:0000256" key="1">
    <source>
        <dbReference type="ARBA" id="ARBA00023002"/>
    </source>
</evidence>
<dbReference type="Gene3D" id="3.20.20.100">
    <property type="entry name" value="NADP-dependent oxidoreductase domain"/>
    <property type="match status" value="1"/>
</dbReference>
<feature type="domain" description="NADP-dependent oxidoreductase" evidence="2">
    <location>
        <begin position="15"/>
        <end position="339"/>
    </location>
</feature>
<evidence type="ECO:0000313" key="4">
    <source>
        <dbReference type="Proteomes" id="UP000026249"/>
    </source>
</evidence>
<dbReference type="InterPro" id="IPR023210">
    <property type="entry name" value="NADP_OxRdtase_dom"/>
</dbReference>
<dbReference type="EMBL" id="JFKE01000004">
    <property type="protein sequence ID" value="KAJ55331.1"/>
    <property type="molecule type" value="Genomic_DNA"/>
</dbReference>
<dbReference type="Pfam" id="PF00248">
    <property type="entry name" value="Aldo_ket_red"/>
    <property type="match status" value="1"/>
</dbReference>
<reference evidence="3 4" key="1">
    <citation type="submission" date="2014-03" db="EMBL/GenBank/DDBJ databases">
        <title>Draft Genome Sequence of Actibacterium mucosum KCTC 23349, a Marine Alphaproteobacterium with Complex Ionic Requirements Isolated from Mediterranean Seawater at Malvarrosa Beach, Valencia, Spain.</title>
        <authorList>
            <person name="Arahal D.R."/>
            <person name="Shao Z."/>
            <person name="Lai Q."/>
            <person name="Pujalte M.J."/>
        </authorList>
    </citation>
    <scope>NUCLEOTIDE SEQUENCE [LARGE SCALE GENOMIC DNA]</scope>
    <source>
        <strain evidence="3 4">KCTC 23349</strain>
    </source>
</reference>
<gene>
    <name evidence="3" type="ORF">ACMU_11590</name>
</gene>
<dbReference type="RefSeq" id="WP_035259060.1">
    <property type="nucleotide sequence ID" value="NZ_JFKE01000004.1"/>
</dbReference>
<dbReference type="SUPFAM" id="SSF51430">
    <property type="entry name" value="NAD(P)-linked oxidoreductase"/>
    <property type="match status" value="1"/>
</dbReference>
<dbReference type="CDD" id="cd19094">
    <property type="entry name" value="AKR_Tas-like"/>
    <property type="match status" value="1"/>
</dbReference>
<name>A0A037ZKI9_9RHOB</name>
<evidence type="ECO:0000313" key="3">
    <source>
        <dbReference type="EMBL" id="KAJ55331.1"/>
    </source>
</evidence>
<protein>
    <submittedName>
        <fullName evidence="3">Aldo/keto reductase</fullName>
    </submittedName>
</protein>
<sequence length="347" mass="38204">MRMLQLGQTDLTVSEICLGSMTWGSQNTESQGHAQIDMALDRGINFIDTAEMYPVNPVRAETVGRTEEIIGTWNAKTGRRNDVIIATKVSGAGMAAVRDGAPISRATITEAFEASLKRLQTDMIDIYQLHWPNRGSYHFRQFWSYDASAQNKAEVIEHMDEVLDTLDELVKAGKLRHFGLSNETAWGTAQWLQRAEVTGGPRVETIQNEYSLLCRLYDSDLAELGVNEQVTLLAYTPLAAGFLSGKYAGDVTPPLSRRSINDTLNGRITPRSWAAATAYIDLARKHGLDPVQMAVAFVMSRPFPVVPIIGATSTAQLETILGTVDVTLSDEVLADIEEVHKAHPLPF</sequence>
<dbReference type="GO" id="GO:0016491">
    <property type="term" value="F:oxidoreductase activity"/>
    <property type="evidence" value="ECO:0007669"/>
    <property type="project" value="UniProtKB-KW"/>
</dbReference>
<dbReference type="AlphaFoldDB" id="A0A037ZKI9"/>
<evidence type="ECO:0000259" key="2">
    <source>
        <dbReference type="Pfam" id="PF00248"/>
    </source>
</evidence>
<dbReference type="OrthoDB" id="9803483at2"/>
<dbReference type="STRING" id="1454373.ACMU_11590"/>
<keyword evidence="1" id="KW-0560">Oxidoreductase</keyword>
<dbReference type="InterPro" id="IPR050523">
    <property type="entry name" value="AKR_Detox_Biosynth"/>
</dbReference>
<dbReference type="Proteomes" id="UP000026249">
    <property type="component" value="Unassembled WGS sequence"/>
</dbReference>
<organism evidence="3 4">
    <name type="scientific">Actibacterium mucosum KCTC 23349</name>
    <dbReference type="NCBI Taxonomy" id="1454373"/>
    <lineage>
        <taxon>Bacteria</taxon>
        <taxon>Pseudomonadati</taxon>
        <taxon>Pseudomonadota</taxon>
        <taxon>Alphaproteobacteria</taxon>
        <taxon>Rhodobacterales</taxon>
        <taxon>Roseobacteraceae</taxon>
        <taxon>Actibacterium</taxon>
    </lineage>
</organism>
<dbReference type="InterPro" id="IPR036812">
    <property type="entry name" value="NAD(P)_OxRdtase_dom_sf"/>
</dbReference>
<dbReference type="PANTHER" id="PTHR43364">
    <property type="entry name" value="NADH-SPECIFIC METHYLGLYOXAL REDUCTASE-RELATED"/>
    <property type="match status" value="1"/>
</dbReference>
<keyword evidence="4" id="KW-1185">Reference proteome</keyword>
<accession>A0A037ZKI9</accession>